<gene>
    <name evidence="2" type="ORF">JMJ35_002494</name>
</gene>
<feature type="compositionally biased region" description="Polar residues" evidence="1">
    <location>
        <begin position="362"/>
        <end position="384"/>
    </location>
</feature>
<organism evidence="2 3">
    <name type="scientific">Cladonia borealis</name>
    <dbReference type="NCBI Taxonomy" id="184061"/>
    <lineage>
        <taxon>Eukaryota</taxon>
        <taxon>Fungi</taxon>
        <taxon>Dikarya</taxon>
        <taxon>Ascomycota</taxon>
        <taxon>Pezizomycotina</taxon>
        <taxon>Lecanoromycetes</taxon>
        <taxon>OSLEUM clade</taxon>
        <taxon>Lecanoromycetidae</taxon>
        <taxon>Lecanorales</taxon>
        <taxon>Lecanorineae</taxon>
        <taxon>Cladoniaceae</taxon>
        <taxon>Cladonia</taxon>
    </lineage>
</organism>
<feature type="compositionally biased region" description="Polar residues" evidence="1">
    <location>
        <begin position="87"/>
        <end position="98"/>
    </location>
</feature>
<feature type="compositionally biased region" description="Basic and acidic residues" evidence="1">
    <location>
        <begin position="516"/>
        <end position="525"/>
    </location>
</feature>
<feature type="region of interest" description="Disordered" evidence="1">
    <location>
        <begin position="350"/>
        <end position="397"/>
    </location>
</feature>
<proteinExistence type="predicted"/>
<name>A0AA39V9C6_9LECA</name>
<feature type="compositionally biased region" description="Basic and acidic residues" evidence="1">
    <location>
        <begin position="766"/>
        <end position="777"/>
    </location>
</feature>
<feature type="compositionally biased region" description="Polar residues" evidence="1">
    <location>
        <begin position="219"/>
        <end position="229"/>
    </location>
</feature>
<feature type="compositionally biased region" description="Low complexity" evidence="1">
    <location>
        <begin position="1036"/>
        <end position="1053"/>
    </location>
</feature>
<keyword evidence="3" id="KW-1185">Reference proteome</keyword>
<feature type="region of interest" description="Disordered" evidence="1">
    <location>
        <begin position="428"/>
        <end position="596"/>
    </location>
</feature>
<dbReference type="EMBL" id="JAFEKC020000004">
    <property type="protein sequence ID" value="KAK0515115.1"/>
    <property type="molecule type" value="Genomic_DNA"/>
</dbReference>
<comment type="caution">
    <text evidence="2">The sequence shown here is derived from an EMBL/GenBank/DDBJ whole genome shotgun (WGS) entry which is preliminary data.</text>
</comment>
<feature type="region of interest" description="Disordered" evidence="1">
    <location>
        <begin position="672"/>
        <end position="868"/>
    </location>
</feature>
<evidence type="ECO:0000256" key="1">
    <source>
        <dbReference type="SAM" id="MobiDB-lite"/>
    </source>
</evidence>
<feature type="compositionally biased region" description="Polar residues" evidence="1">
    <location>
        <begin position="114"/>
        <end position="131"/>
    </location>
</feature>
<feature type="compositionally biased region" description="Polar residues" evidence="1">
    <location>
        <begin position="499"/>
        <end position="514"/>
    </location>
</feature>
<protein>
    <submittedName>
        <fullName evidence="2">Uncharacterized protein</fullName>
    </submittedName>
</protein>
<sequence>MGTKMPLSEFSANHVRRNGQVRPPNASSQNGKFRPATPSRENNNLQKASPIQSMLRNTTETGDVGQFSIRPSRIPSSLPRPTAGLSGKSQASPSQKSLPGTYYNGPSPYDGRHTPSSSRQGPPSSNGSRTPKSSHEHFGRPRQPYRAPSFDDYRSYSMTQSSYVNHSLTRRSPYGNGHQQGRGDFQSGFQNPRPRSPFAYPTRLKRPGYRPSSPALSDLSRSMAPQSQGVYRDPSTRTASPSSAYNISRAPSPWQPGYNRPDPMTRFYQLTQPIVPGRVRSPSNASTRPNTPKPSSSLRSAASSSHLRPLANDGWAQEQSLPDSAMFYDYTEAFEEPDVYHSVSMSTGILAEQTPPDGETDIYSSQDESPESTSPAELHSNNSPDRGGLAKRDSPFNQNAFGFTREAAPWTQAPRQDLSDVLELPERDLQSDHASQDHSEIECSHQDEDSSDAEHPENSSRTTATAENQLKPSDEEAVRITALDLASNASDVKVARGSSVESSPRTGSAFSGKSSPRLELREPTPEQKYGPTSIITPQLKLKIPSASSDDVGKPAEVSSAHPIDSLRAPSLEGHSGAEFTEILSPTPERSIGSPSSRNRFSKILSIDEGLSELGNSVNPERLKHDKNVPSQIPRPTSVVHPNGERLWRRRSSFFRDKPKQSLVTKNVLAEISDSEEEPELTSGLRATFCRPDGQIPKRREVPTPTPLQSKLPRRVVGAPTNAQPAPGPGDSVPEMPKSVNQSVLQDDNKDILAPSPLPAPSNSMTETKRPPPVDKELPSVPMEKPAVKSLLPPSQPTEQGLPFCFTPLARRKSKDDSVAEPDAAALPYLTSEVKSKKSGEDLVPDTATKVPPDRKSAASPPGSRPWNLDASYPWDNQVPELEVNVPDDTEDPVPKLPRFKLRIHRASSSIGQLAKRRNSSDSSLGPFASSHDIFHGPAFRRKRDPNLSIFPGQINSSHAVMRSSPQHTRFVESFETHSPVITLMPPSPGPGQEVRSFFSDDSSQMRPKGSLRKRFSDFKARIPRGTSSDENRGYDRGLLSSALGRSRASGRSSRQSERTAGASSHGSRMRHLRWKMVDRFKLWWHHSEDKFRDWSWKMRYRRGRYRAASTPLYAGV</sequence>
<reference evidence="2" key="1">
    <citation type="submission" date="2023-03" db="EMBL/GenBank/DDBJ databases">
        <title>Complete genome of Cladonia borealis.</title>
        <authorList>
            <person name="Park H."/>
        </authorList>
    </citation>
    <scope>NUCLEOTIDE SEQUENCE</scope>
    <source>
        <strain evidence="2">ANT050790</strain>
    </source>
</reference>
<feature type="compositionally biased region" description="Polar residues" evidence="1">
    <location>
        <begin position="39"/>
        <end position="61"/>
    </location>
</feature>
<feature type="compositionally biased region" description="Polar residues" evidence="1">
    <location>
        <begin position="156"/>
        <end position="167"/>
    </location>
</feature>
<accession>A0AA39V9C6</accession>
<feature type="compositionally biased region" description="Polar residues" evidence="1">
    <location>
        <begin position="281"/>
        <end position="290"/>
    </location>
</feature>
<evidence type="ECO:0000313" key="2">
    <source>
        <dbReference type="EMBL" id="KAK0515115.1"/>
    </source>
</evidence>
<feature type="compositionally biased region" description="Polar residues" evidence="1">
    <location>
        <begin position="236"/>
        <end position="246"/>
    </location>
</feature>
<feature type="compositionally biased region" description="Polar residues" evidence="1">
    <location>
        <begin position="459"/>
        <end position="471"/>
    </location>
</feature>
<feature type="region of interest" description="Disordered" evidence="1">
    <location>
        <begin position="615"/>
        <end position="640"/>
    </location>
</feature>
<feature type="region of interest" description="Disordered" evidence="1">
    <location>
        <begin position="1"/>
        <end position="310"/>
    </location>
</feature>
<feature type="compositionally biased region" description="Low complexity" evidence="1">
    <location>
        <begin position="68"/>
        <end position="81"/>
    </location>
</feature>
<dbReference type="AlphaFoldDB" id="A0AA39V9C6"/>
<feature type="compositionally biased region" description="Basic and acidic residues" evidence="1">
    <location>
        <begin position="428"/>
        <end position="458"/>
    </location>
</feature>
<dbReference type="Proteomes" id="UP001166286">
    <property type="component" value="Unassembled WGS sequence"/>
</dbReference>
<feature type="region of interest" description="Disordered" evidence="1">
    <location>
        <begin position="985"/>
        <end position="1068"/>
    </location>
</feature>
<evidence type="ECO:0000313" key="3">
    <source>
        <dbReference type="Proteomes" id="UP001166286"/>
    </source>
</evidence>
<feature type="compositionally biased region" description="Low complexity" evidence="1">
    <location>
        <begin position="294"/>
        <end position="310"/>
    </location>
</feature>